<evidence type="ECO:0000259" key="6">
    <source>
        <dbReference type="Pfam" id="PF01467"/>
    </source>
</evidence>
<dbReference type="PANTHER" id="PTHR13767">
    <property type="entry name" value="TRNA-PSEUDOURIDINE SYNTHASE"/>
    <property type="match status" value="1"/>
</dbReference>
<accession>A0A1G2AB94</accession>
<dbReference type="NCBIfam" id="TIGR00431">
    <property type="entry name" value="TruB"/>
    <property type="match status" value="1"/>
</dbReference>
<feature type="active site" description="Nucleophile" evidence="5">
    <location>
        <position position="39"/>
    </location>
</feature>
<comment type="function">
    <text evidence="5">Responsible for synthesis of pseudouridine from uracil-55 in the psi GC loop of transfer RNAs.</text>
</comment>
<dbReference type="NCBIfam" id="TIGR00125">
    <property type="entry name" value="cyt_tran_rel"/>
    <property type="match status" value="1"/>
</dbReference>
<feature type="domain" description="tRNA pseudouridylate synthase B C-terminal" evidence="8">
    <location>
        <begin position="174"/>
        <end position="214"/>
    </location>
</feature>
<gene>
    <name evidence="5" type="primary">truB</name>
    <name evidence="9" type="ORF">A3H61_04285</name>
</gene>
<evidence type="ECO:0000313" key="9">
    <source>
        <dbReference type="EMBL" id="OGY74124.1"/>
    </source>
</evidence>
<comment type="catalytic activity">
    <reaction evidence="1 5">
        <text>uridine(55) in tRNA = pseudouridine(55) in tRNA</text>
        <dbReference type="Rhea" id="RHEA:42532"/>
        <dbReference type="Rhea" id="RHEA-COMP:10101"/>
        <dbReference type="Rhea" id="RHEA-COMP:10102"/>
        <dbReference type="ChEBI" id="CHEBI:65314"/>
        <dbReference type="ChEBI" id="CHEBI:65315"/>
        <dbReference type="EC" id="5.4.99.25"/>
    </reaction>
</comment>
<evidence type="ECO:0000256" key="5">
    <source>
        <dbReference type="HAMAP-Rule" id="MF_01080"/>
    </source>
</evidence>
<dbReference type="InterPro" id="IPR032819">
    <property type="entry name" value="TruB_C"/>
</dbReference>
<evidence type="ECO:0000256" key="2">
    <source>
        <dbReference type="ARBA" id="ARBA00005642"/>
    </source>
</evidence>
<dbReference type="InterPro" id="IPR004821">
    <property type="entry name" value="Cyt_trans-like"/>
</dbReference>
<dbReference type="GO" id="GO:0031119">
    <property type="term" value="P:tRNA pseudouridine synthesis"/>
    <property type="evidence" value="ECO:0007669"/>
    <property type="project" value="UniProtKB-UniRule"/>
</dbReference>
<comment type="similarity">
    <text evidence="2 5">Belongs to the pseudouridine synthase TruB family. Type 1 subfamily.</text>
</comment>
<protein>
    <recommendedName>
        <fullName evidence="5">tRNA pseudouridine synthase B</fullName>
        <ecNumber evidence="5">5.4.99.25</ecNumber>
    </recommendedName>
    <alternativeName>
        <fullName evidence="5">tRNA pseudouridine(55) synthase</fullName>
        <shortName evidence="5">Psi55 synthase</shortName>
    </alternativeName>
    <alternativeName>
        <fullName evidence="5">tRNA pseudouridylate synthase</fullName>
    </alternativeName>
    <alternativeName>
        <fullName evidence="5">tRNA-uridine isomerase</fullName>
    </alternativeName>
</protein>
<sequence>MSKGYLLINKPPGPTSHDVIDKLRGITGERRIGHAGTIDPFARGLLLVGVGREATRNLGKFVGLDKRYRAILKLGAVSNTYDRTGEITDYGVPITNYESRIHSVLNSFIGKEKQIPPQYSAKKIKGKKAYEFARAGTEVLLKPQEIEIYDIKLLATGHELFALEIHCSSGTYIRSLAHDIGQKLGCGAYIEELTRVAIGNFTLEESTALQDISPENWQSHLITFRTVMATGTFEILHKGHEHYLREAKKLGERLLVVVARQNRAEELRGRKLRKTAEERRTRVASFKFVDEAILGDERDPYESVKKIAPDIIALGYDQELFVRELPVKIKEFGLSTKIARIPPYMAEQYKSSLIVSDSPYRALLTNPKAL</sequence>
<dbReference type="CDD" id="cd02573">
    <property type="entry name" value="PseudoU_synth_EcTruB"/>
    <property type="match status" value="1"/>
</dbReference>
<keyword evidence="4 5" id="KW-0413">Isomerase</keyword>
<name>A0A1G2AB94_9BACT</name>
<keyword evidence="3 5" id="KW-0819">tRNA processing</keyword>
<evidence type="ECO:0000256" key="4">
    <source>
        <dbReference type="ARBA" id="ARBA00023235"/>
    </source>
</evidence>
<feature type="domain" description="Cytidyltransferase-like" evidence="6">
    <location>
        <begin position="229"/>
        <end position="325"/>
    </location>
</feature>
<evidence type="ECO:0000256" key="1">
    <source>
        <dbReference type="ARBA" id="ARBA00000385"/>
    </source>
</evidence>
<dbReference type="Pfam" id="PF01467">
    <property type="entry name" value="CTP_transf_like"/>
    <property type="match status" value="1"/>
</dbReference>
<dbReference type="GO" id="GO:1990481">
    <property type="term" value="P:mRNA pseudouridine synthesis"/>
    <property type="evidence" value="ECO:0007669"/>
    <property type="project" value="TreeGrafter"/>
</dbReference>
<dbReference type="InterPro" id="IPR014780">
    <property type="entry name" value="tRNA_psdUridine_synth_TruB"/>
</dbReference>
<dbReference type="Gene3D" id="3.40.50.620">
    <property type="entry name" value="HUPs"/>
    <property type="match status" value="1"/>
</dbReference>
<feature type="domain" description="Pseudouridine synthase II N-terminal" evidence="7">
    <location>
        <begin position="25"/>
        <end position="173"/>
    </location>
</feature>
<dbReference type="SUPFAM" id="SSF52374">
    <property type="entry name" value="Nucleotidylyl transferase"/>
    <property type="match status" value="1"/>
</dbReference>
<dbReference type="Pfam" id="PF01509">
    <property type="entry name" value="TruB_N"/>
    <property type="match status" value="1"/>
</dbReference>
<dbReference type="HAMAP" id="MF_01080">
    <property type="entry name" value="TruB_bact"/>
    <property type="match status" value="1"/>
</dbReference>
<dbReference type="Gene3D" id="3.30.2350.10">
    <property type="entry name" value="Pseudouridine synthase"/>
    <property type="match status" value="1"/>
</dbReference>
<dbReference type="GO" id="GO:0160148">
    <property type="term" value="F:tRNA pseudouridine(55) synthase activity"/>
    <property type="evidence" value="ECO:0007669"/>
    <property type="project" value="UniProtKB-EC"/>
</dbReference>
<dbReference type="EMBL" id="MHJU01000003">
    <property type="protein sequence ID" value="OGY74124.1"/>
    <property type="molecule type" value="Genomic_DNA"/>
</dbReference>
<reference evidence="9 10" key="1">
    <citation type="journal article" date="2016" name="Nat. Commun.">
        <title>Thousands of microbial genomes shed light on interconnected biogeochemical processes in an aquifer system.</title>
        <authorList>
            <person name="Anantharaman K."/>
            <person name="Brown C.T."/>
            <person name="Hug L.A."/>
            <person name="Sharon I."/>
            <person name="Castelle C.J."/>
            <person name="Probst A.J."/>
            <person name="Thomas B.C."/>
            <person name="Singh A."/>
            <person name="Wilkins M.J."/>
            <person name="Karaoz U."/>
            <person name="Brodie E.L."/>
            <person name="Williams K.H."/>
            <person name="Hubbard S.S."/>
            <person name="Banfield J.F."/>
        </authorList>
    </citation>
    <scope>NUCLEOTIDE SEQUENCE [LARGE SCALE GENOMIC DNA]</scope>
</reference>
<dbReference type="Pfam" id="PF16198">
    <property type="entry name" value="TruB_C_2"/>
    <property type="match status" value="1"/>
</dbReference>
<evidence type="ECO:0000259" key="7">
    <source>
        <dbReference type="Pfam" id="PF01509"/>
    </source>
</evidence>
<dbReference type="PANTHER" id="PTHR13767:SF2">
    <property type="entry name" value="PSEUDOURIDYLATE SYNTHASE TRUB1"/>
    <property type="match status" value="1"/>
</dbReference>
<dbReference type="EC" id="5.4.99.25" evidence="5"/>
<dbReference type="Proteomes" id="UP000178315">
    <property type="component" value="Unassembled WGS sequence"/>
</dbReference>
<evidence type="ECO:0000259" key="8">
    <source>
        <dbReference type="Pfam" id="PF16198"/>
    </source>
</evidence>
<proteinExistence type="inferred from homology"/>
<organism evidence="9 10">
    <name type="scientific">Candidatus Jacksonbacteria bacterium RIFCSPLOWO2_02_FULL_44_20</name>
    <dbReference type="NCBI Taxonomy" id="1798460"/>
    <lineage>
        <taxon>Bacteria</taxon>
        <taxon>Candidatus Jacksoniibacteriota</taxon>
    </lineage>
</organism>
<dbReference type="InterPro" id="IPR002501">
    <property type="entry name" value="PsdUridine_synth_N"/>
</dbReference>
<dbReference type="AlphaFoldDB" id="A0A1G2AB94"/>
<evidence type="ECO:0000313" key="10">
    <source>
        <dbReference type="Proteomes" id="UP000178315"/>
    </source>
</evidence>
<evidence type="ECO:0000256" key="3">
    <source>
        <dbReference type="ARBA" id="ARBA00022694"/>
    </source>
</evidence>
<dbReference type="GO" id="GO:0003723">
    <property type="term" value="F:RNA binding"/>
    <property type="evidence" value="ECO:0007669"/>
    <property type="project" value="InterPro"/>
</dbReference>
<comment type="caution">
    <text evidence="9">The sequence shown here is derived from an EMBL/GenBank/DDBJ whole genome shotgun (WGS) entry which is preliminary data.</text>
</comment>
<dbReference type="InterPro" id="IPR020103">
    <property type="entry name" value="PsdUridine_synth_cat_dom_sf"/>
</dbReference>
<dbReference type="SUPFAM" id="SSF55120">
    <property type="entry name" value="Pseudouridine synthase"/>
    <property type="match status" value="1"/>
</dbReference>
<dbReference type="InterPro" id="IPR014729">
    <property type="entry name" value="Rossmann-like_a/b/a_fold"/>
</dbReference>